<dbReference type="PANTHER" id="PTHR13847:SF289">
    <property type="entry name" value="GLYCINE OXIDASE"/>
    <property type="match status" value="1"/>
</dbReference>
<evidence type="ECO:0000313" key="3">
    <source>
        <dbReference type="Proteomes" id="UP000322726"/>
    </source>
</evidence>
<proteinExistence type="predicted"/>
<dbReference type="RefSeq" id="WP_130233332.1">
    <property type="nucleotide sequence ID" value="NZ_BMEF01000008.1"/>
</dbReference>
<dbReference type="AlphaFoldDB" id="A0A5C2HA57"/>
<dbReference type="Pfam" id="PF01266">
    <property type="entry name" value="DAO"/>
    <property type="match status" value="1"/>
</dbReference>
<keyword evidence="1" id="KW-0560">Oxidoreductase</keyword>
<reference evidence="2" key="1">
    <citation type="submission" date="2019-09" db="EMBL/GenBank/DDBJ databases">
        <title>Complete genome sequencing of four Arcobacter species reveals a diverse suite of mobile elements.</title>
        <authorList>
            <person name="Miller W.G."/>
            <person name="Yee E."/>
            <person name="Bono J.L."/>
        </authorList>
    </citation>
    <scope>NUCLEOTIDE SEQUENCE [LARGE SCALE GENOMIC DNA]</scope>
    <source>
        <strain evidence="2">LMG 26638</strain>
    </source>
</reference>
<keyword evidence="3" id="KW-1185">Reference proteome</keyword>
<accession>A0A5C2HA57</accession>
<evidence type="ECO:0000313" key="2">
    <source>
        <dbReference type="EMBL" id="QEP34395.1"/>
    </source>
</evidence>
<dbReference type="Gene3D" id="3.50.50.60">
    <property type="entry name" value="FAD/NAD(P)-binding domain"/>
    <property type="match status" value="1"/>
</dbReference>
<organism evidence="2 3">
    <name type="scientific">Malaciobacter pacificus</name>
    <dbReference type="NCBI Taxonomy" id="1080223"/>
    <lineage>
        <taxon>Bacteria</taxon>
        <taxon>Pseudomonadati</taxon>
        <taxon>Campylobacterota</taxon>
        <taxon>Epsilonproteobacteria</taxon>
        <taxon>Campylobacterales</taxon>
        <taxon>Arcobacteraceae</taxon>
        <taxon>Malaciobacter</taxon>
    </lineage>
</organism>
<gene>
    <name evidence="2" type="ORF">APAC_1276</name>
</gene>
<dbReference type="Proteomes" id="UP000322726">
    <property type="component" value="Chromosome"/>
</dbReference>
<dbReference type="InterPro" id="IPR006076">
    <property type="entry name" value="FAD-dep_OxRdtase"/>
</dbReference>
<sequence>MYKKEYENIIIGAGIAGCSLAYFLNNYSKETLLIDKNEDVAFGASGAAGAFLSPLLGKPNNFKDLITNSLQFSVDFYRKNFSEDITSCGTCRIPKDEKDDEKFQSYKPYMDFEYKELEDGYFFEIGSVVDPYNICKKLTKDVDKLLNYEVMKIKKENNSWIINDELKTKNLFLCTGADISLIEEKYLNIRPVWGQKIDVLTNTSTNINYHKECSLSISKVYEDKNIVSIGATHNRFNEDMSDTSYNLKLKNINNIKHNEKTLKIMNNDCNKLLKLANDIKPLGEVKIIDIKIGARASSADYFPIVGRLVDSKKSFEMFPHLINGSFIKDDKLQTIDNLFIINGVGGRGFVLSPYLANNLVENLYNDKEIDSNITTFRLFKRWAKRVKNNN</sequence>
<reference evidence="2" key="2">
    <citation type="submission" date="2019-09" db="EMBL/GenBank/DDBJ databases">
        <title>Taxonomic note: a critical rebuttal of the proposed division of the genus Arcobacter into six genera, emended descriptions of Arcobacter anaerophilus and the genus Arcobacter, and an assessment of genus-level boundaries for Epsilonproteobacteria using in silico genomic comparator tools.</title>
        <authorList>
            <person name="On S.L.W."/>
            <person name="Miller W.G."/>
            <person name="Biggs P."/>
            <person name="Cornelius A."/>
            <person name="Vandamme P."/>
        </authorList>
    </citation>
    <scope>NUCLEOTIDE SEQUENCE [LARGE SCALE GENOMIC DNA]</scope>
    <source>
        <strain evidence="2">LMG 26638</strain>
    </source>
</reference>
<dbReference type="EMBL" id="CP035928">
    <property type="protein sequence ID" value="QEP34395.1"/>
    <property type="molecule type" value="Genomic_DNA"/>
</dbReference>
<evidence type="ECO:0000256" key="1">
    <source>
        <dbReference type="ARBA" id="ARBA00023002"/>
    </source>
</evidence>
<dbReference type="OrthoDB" id="5410311at2"/>
<name>A0A5C2HA57_9BACT</name>
<dbReference type="Gene3D" id="3.30.9.10">
    <property type="entry name" value="D-Amino Acid Oxidase, subunit A, domain 2"/>
    <property type="match status" value="1"/>
</dbReference>
<dbReference type="GO" id="GO:0005737">
    <property type="term" value="C:cytoplasm"/>
    <property type="evidence" value="ECO:0007669"/>
    <property type="project" value="TreeGrafter"/>
</dbReference>
<protein>
    <submittedName>
        <fullName evidence="2">FAD-dependent oxidoreductase, possible FAD-dependent cmnm(5)s(2)U34 oxidoreductase</fullName>
    </submittedName>
</protein>
<dbReference type="SUPFAM" id="SSF51905">
    <property type="entry name" value="FAD/NAD(P)-binding domain"/>
    <property type="match status" value="1"/>
</dbReference>
<dbReference type="GO" id="GO:0016491">
    <property type="term" value="F:oxidoreductase activity"/>
    <property type="evidence" value="ECO:0007669"/>
    <property type="project" value="UniProtKB-KW"/>
</dbReference>
<dbReference type="InterPro" id="IPR036188">
    <property type="entry name" value="FAD/NAD-bd_sf"/>
</dbReference>
<dbReference type="PROSITE" id="PS51257">
    <property type="entry name" value="PROKAR_LIPOPROTEIN"/>
    <property type="match status" value="1"/>
</dbReference>
<dbReference type="PANTHER" id="PTHR13847">
    <property type="entry name" value="SARCOSINE DEHYDROGENASE-RELATED"/>
    <property type="match status" value="1"/>
</dbReference>
<dbReference type="KEGG" id="apai:APAC_1276"/>